<evidence type="ECO:0000259" key="5">
    <source>
        <dbReference type="SMART" id="SM00421"/>
    </source>
</evidence>
<feature type="transmembrane region" description="Helical" evidence="3">
    <location>
        <begin position="743"/>
        <end position="763"/>
    </location>
</feature>
<keyword evidence="3" id="KW-0812">Transmembrane</keyword>
<dbReference type="Gene3D" id="2.60.40.10">
    <property type="entry name" value="Immunoglobulins"/>
    <property type="match status" value="1"/>
</dbReference>
<dbReference type="InterPro" id="IPR000792">
    <property type="entry name" value="Tscrpt_reg_LuxR_C"/>
</dbReference>
<gene>
    <name evidence="6" type="ORF">SAMN04488090_2891</name>
</gene>
<organism evidence="6 7">
    <name type="scientific">Siphonobacter aquaeclarae</name>
    <dbReference type="NCBI Taxonomy" id="563176"/>
    <lineage>
        <taxon>Bacteria</taxon>
        <taxon>Pseudomonadati</taxon>
        <taxon>Bacteroidota</taxon>
        <taxon>Cytophagia</taxon>
        <taxon>Cytophagales</taxon>
        <taxon>Cytophagaceae</taxon>
        <taxon>Siphonobacter</taxon>
    </lineage>
</organism>
<reference evidence="6 7" key="1">
    <citation type="submission" date="2016-10" db="EMBL/GenBank/DDBJ databases">
        <authorList>
            <person name="de Groot N.N."/>
        </authorList>
    </citation>
    <scope>NUCLEOTIDE SEQUENCE [LARGE SCALE GENOMIC DNA]</scope>
    <source>
        <strain evidence="6 7">DSM 21668</strain>
    </source>
</reference>
<feature type="signal peptide" evidence="4">
    <location>
        <begin position="1"/>
        <end position="17"/>
    </location>
</feature>
<evidence type="ECO:0000313" key="6">
    <source>
        <dbReference type="EMBL" id="SDM22448.1"/>
    </source>
</evidence>
<dbReference type="STRING" id="563176.SAMN04488090_2891"/>
<dbReference type="EMBL" id="FNGS01000005">
    <property type="protein sequence ID" value="SDM22448.1"/>
    <property type="molecule type" value="Genomic_DNA"/>
</dbReference>
<sequence>MKSILLLLPFLSLFTYAQNRIATPQITHYRSQDYRAGMQNWDVEQDASGILYFGNNEGLLTFNGRYWSVHPLPNRTVVRSVEIDADGRIFVGAQDELGYFFPDRQGILRYHSLLPLLPPADRSFNDIWNIVIRGKDVFFQSLRQIMWYRDGKMTVYKSASAWAYMGMAGQQLYGQERGKGLFRLSGTTWQPVCQDSLLARFGVTGILESGAGDLVLTTLKKGIFRLRGSILIPLRTAVDETLLADRIYCALRLGPGRLAVGTSSAGVFLLNEDGAVLDRYSAADGLQSANIRGMWLDREQNLWLGLDDGIDHVAINSPIQYLSPGGNAAGYSLAIHEGNLYAGMSSGLFVAPLTTGDLSKGRFSELAAGKGQVWNLEVVNNQLLMGHENGLYRVEGNWLTPVYLQTGTWLVRRYAADAWLAGTYQGLRGLGYRDGRFQDRGQIAGMKEPLRFLVTDSASGTVWSSHPVRGVFRFRWDRSTGRYTSMELLTDKQGLPSARYNYVYKIRGKMMVATEKGVYEYRSGRFFPEPTLKKVLGTRPLQYLKDDRLGNVWFASDKQLGYVDFRRKGDPVVFFPEMKGRLVGGFEFIHPVDEENIFIGSDKGFFRLNYRKYQQETRKPGVLLGEIRITSVTDSLVFGGYRMKEGKMSDIQGDRLVLAAGMNSLHIEFSSPPSALQNTVEFSYQLEGFDRGWSAWGPKPEKDYTRLPWGSYVFLVKARNNFGNESPVLRYEIEILPAWYEGYVAWLVYAILTGGLLFQLFTWQRRKHVRKQQQLQYLHQLEMDRSEKEIVRLKNEKLEAEMDFKNRELATMTMQLVQRGEILVKVKEVITSWVKKQDAKDSALSFRQVLRLIRDVESKDADWGQFTLHFNTVNEDFFVRLKDQYPELTPNDLKLCAFLKMNLSSKEIARLMNVTVKAIEVGRYRLRKKLQLPAEANLYEFLTGVGRG</sequence>
<feature type="chain" id="PRO_5011638407" evidence="4">
    <location>
        <begin position="18"/>
        <end position="948"/>
    </location>
</feature>
<dbReference type="InterPro" id="IPR015943">
    <property type="entry name" value="WD40/YVTN_repeat-like_dom_sf"/>
</dbReference>
<dbReference type="InterPro" id="IPR016032">
    <property type="entry name" value="Sig_transdc_resp-reg_C-effctor"/>
</dbReference>
<protein>
    <submittedName>
        <fullName evidence="6">Y_Y_Y domain-containing protein</fullName>
    </submittedName>
</protein>
<dbReference type="InterPro" id="IPR013783">
    <property type="entry name" value="Ig-like_fold"/>
</dbReference>
<dbReference type="Pfam" id="PF07495">
    <property type="entry name" value="Y_Y_Y"/>
    <property type="match status" value="1"/>
</dbReference>
<dbReference type="SMART" id="SM00421">
    <property type="entry name" value="HTH_LUXR"/>
    <property type="match status" value="1"/>
</dbReference>
<evidence type="ECO:0000313" key="7">
    <source>
        <dbReference type="Proteomes" id="UP000198901"/>
    </source>
</evidence>
<name>A0A1G9RGT2_9BACT</name>
<dbReference type="GO" id="GO:0000155">
    <property type="term" value="F:phosphorelay sensor kinase activity"/>
    <property type="evidence" value="ECO:0007669"/>
    <property type="project" value="TreeGrafter"/>
</dbReference>
<keyword evidence="7" id="KW-1185">Reference proteome</keyword>
<accession>A0A1G9RGT2</accession>
<evidence type="ECO:0000256" key="1">
    <source>
        <dbReference type="ARBA" id="ARBA00022553"/>
    </source>
</evidence>
<feature type="domain" description="HTH luxR-type" evidence="5">
    <location>
        <begin position="885"/>
        <end position="942"/>
    </location>
</feature>
<keyword evidence="4" id="KW-0732">Signal</keyword>
<evidence type="ECO:0000256" key="4">
    <source>
        <dbReference type="SAM" id="SignalP"/>
    </source>
</evidence>
<dbReference type="Gene3D" id="2.130.10.10">
    <property type="entry name" value="YVTN repeat-like/Quinoprotein amine dehydrogenase"/>
    <property type="match status" value="3"/>
</dbReference>
<dbReference type="Proteomes" id="UP000198901">
    <property type="component" value="Unassembled WGS sequence"/>
</dbReference>
<proteinExistence type="predicted"/>
<dbReference type="PANTHER" id="PTHR43547">
    <property type="entry name" value="TWO-COMPONENT HISTIDINE KINASE"/>
    <property type="match status" value="1"/>
</dbReference>
<dbReference type="SUPFAM" id="SSF46894">
    <property type="entry name" value="C-terminal effector domain of the bipartite response regulators"/>
    <property type="match status" value="1"/>
</dbReference>
<keyword evidence="3" id="KW-0472">Membrane</keyword>
<dbReference type="GO" id="GO:0003677">
    <property type="term" value="F:DNA binding"/>
    <property type="evidence" value="ECO:0007669"/>
    <property type="project" value="InterPro"/>
</dbReference>
<feature type="coiled-coil region" evidence="2">
    <location>
        <begin position="781"/>
        <end position="815"/>
    </location>
</feature>
<dbReference type="InterPro" id="IPR011123">
    <property type="entry name" value="Y_Y_Y"/>
</dbReference>
<evidence type="ECO:0000256" key="3">
    <source>
        <dbReference type="SAM" id="Phobius"/>
    </source>
</evidence>
<dbReference type="RefSeq" id="WP_093203554.1">
    <property type="nucleotide sequence ID" value="NZ_FNGS01000005.1"/>
</dbReference>
<keyword evidence="2" id="KW-0175">Coiled coil</keyword>
<keyword evidence="3" id="KW-1133">Transmembrane helix</keyword>
<keyword evidence="1" id="KW-0597">Phosphoprotein</keyword>
<evidence type="ECO:0000256" key="2">
    <source>
        <dbReference type="SAM" id="Coils"/>
    </source>
</evidence>
<dbReference type="AlphaFoldDB" id="A0A1G9RGT2"/>
<dbReference type="PANTHER" id="PTHR43547:SF2">
    <property type="entry name" value="HYBRID SIGNAL TRANSDUCTION HISTIDINE KINASE C"/>
    <property type="match status" value="1"/>
</dbReference>
<dbReference type="OrthoDB" id="9806995at2"/>
<dbReference type="GO" id="GO:0006355">
    <property type="term" value="P:regulation of DNA-templated transcription"/>
    <property type="evidence" value="ECO:0007669"/>
    <property type="project" value="InterPro"/>
</dbReference>